<evidence type="ECO:0000313" key="4">
    <source>
        <dbReference type="Proteomes" id="UP000001977"/>
    </source>
</evidence>
<comment type="similarity">
    <text evidence="1">Belongs to the PhzF family.</text>
</comment>
<dbReference type="InterPro" id="IPR003719">
    <property type="entry name" value="Phenazine_PhzF-like"/>
</dbReference>
<dbReference type="EMBL" id="AM167904">
    <property type="protein sequence ID" value="CAJ48836.1"/>
    <property type="molecule type" value="Genomic_DNA"/>
</dbReference>
<evidence type="ECO:0000256" key="2">
    <source>
        <dbReference type="PIRSR" id="PIRSR016184-1"/>
    </source>
</evidence>
<proteinExistence type="inferred from homology"/>
<dbReference type="PANTHER" id="PTHR13774:SF32">
    <property type="entry name" value="ANTISENSE-ENHANCING SEQUENCE 1"/>
    <property type="match status" value="1"/>
</dbReference>
<dbReference type="OrthoDB" id="9788221at2"/>
<gene>
    <name evidence="3" type="ordered locus">BAV1228</name>
</gene>
<dbReference type="STRING" id="360910.BAV1228"/>
<feature type="active site" evidence="2">
    <location>
        <position position="47"/>
    </location>
</feature>
<dbReference type="NCBIfam" id="TIGR00654">
    <property type="entry name" value="PhzF_family"/>
    <property type="match status" value="1"/>
</dbReference>
<dbReference type="AlphaFoldDB" id="Q2L115"/>
<name>Q2L115_BORA1</name>
<dbReference type="PANTHER" id="PTHR13774">
    <property type="entry name" value="PHENAZINE BIOSYNTHESIS PROTEIN"/>
    <property type="match status" value="1"/>
</dbReference>
<dbReference type="Gene3D" id="3.10.310.10">
    <property type="entry name" value="Diaminopimelate Epimerase, Chain A, domain 1"/>
    <property type="match status" value="2"/>
</dbReference>
<dbReference type="GO" id="GO:0005737">
    <property type="term" value="C:cytoplasm"/>
    <property type="evidence" value="ECO:0007669"/>
    <property type="project" value="TreeGrafter"/>
</dbReference>
<dbReference type="KEGG" id="bav:BAV1228"/>
<dbReference type="RefSeq" id="WP_012416910.1">
    <property type="nucleotide sequence ID" value="NC_010645.1"/>
</dbReference>
<organism evidence="3 4">
    <name type="scientific">Bordetella avium (strain 197N)</name>
    <dbReference type="NCBI Taxonomy" id="360910"/>
    <lineage>
        <taxon>Bacteria</taxon>
        <taxon>Pseudomonadati</taxon>
        <taxon>Pseudomonadota</taxon>
        <taxon>Betaproteobacteria</taxon>
        <taxon>Burkholderiales</taxon>
        <taxon>Alcaligenaceae</taxon>
        <taxon>Bordetella</taxon>
    </lineage>
</organism>
<dbReference type="GO" id="GO:0016853">
    <property type="term" value="F:isomerase activity"/>
    <property type="evidence" value="ECO:0007669"/>
    <property type="project" value="TreeGrafter"/>
</dbReference>
<evidence type="ECO:0000313" key="3">
    <source>
        <dbReference type="EMBL" id="CAJ48836.1"/>
    </source>
</evidence>
<dbReference type="Proteomes" id="UP000001977">
    <property type="component" value="Chromosome"/>
</dbReference>
<dbReference type="PIRSF" id="PIRSF016184">
    <property type="entry name" value="PhzC_PhzF"/>
    <property type="match status" value="1"/>
</dbReference>
<reference evidence="3 4" key="1">
    <citation type="journal article" date="2006" name="J. Bacteriol.">
        <title>Comparison of the genome sequence of the poultry pathogen Bordetella avium with those of B. bronchiseptica, B. pertussis, and B. parapertussis reveals extensive diversity in surface structures associated with host interaction.</title>
        <authorList>
            <person name="Sebaihia M."/>
            <person name="Preston A."/>
            <person name="Maskell D.J."/>
            <person name="Kuzmiak H."/>
            <person name="Connell T.D."/>
            <person name="King N.D."/>
            <person name="Orndorff P.E."/>
            <person name="Miyamoto D.M."/>
            <person name="Thomson N.R."/>
            <person name="Harris D."/>
            <person name="Goble A."/>
            <person name="Lord A."/>
            <person name="Murphy L."/>
            <person name="Quail M.A."/>
            <person name="Rutter S."/>
            <person name="Squares R."/>
            <person name="Squares S."/>
            <person name="Woodward J."/>
            <person name="Parkhill J."/>
            <person name="Temple L.M."/>
        </authorList>
    </citation>
    <scope>NUCLEOTIDE SEQUENCE [LARGE SCALE GENOMIC DNA]</scope>
    <source>
        <strain evidence="3 4">197N</strain>
    </source>
</reference>
<dbReference type="Pfam" id="PF02567">
    <property type="entry name" value="PhzC-PhzF"/>
    <property type="match status" value="1"/>
</dbReference>
<keyword evidence="4" id="KW-1185">Reference proteome</keyword>
<evidence type="ECO:0000256" key="1">
    <source>
        <dbReference type="ARBA" id="ARBA00008270"/>
    </source>
</evidence>
<accession>Q2L115</accession>
<dbReference type="SUPFAM" id="SSF54506">
    <property type="entry name" value="Diaminopimelate epimerase-like"/>
    <property type="match status" value="1"/>
</dbReference>
<dbReference type="HOGENOM" id="CLU_048756_0_1_4"/>
<protein>
    <submittedName>
        <fullName evidence="3">Conserved hypotheticals protein</fullName>
    </submittedName>
</protein>
<sequence length="291" mass="30911">MPAYRYRLVNVFAEAFFGGNPLCVFEDAQGMSSETMRDLALQFNLSETTFVLDRPEPGVAVVRIMTPTHEMAFAGHPSLGTAHVLRDLGLAVEGMTTLSVPAGRVPVSAEGDVWTLVTPSVGAPGVRTPEASRAEVAGFLGISPEDIAGDPVWMNTGIEQCVVPLASPEAVARSVPRDAPQWGSSLDGRRVLYAFAFDEGRRSHGREVVRARYFSARGASVVEDPGTGSACANLGGWLLTQGRAIPDGVVVEQGDALRRPCRLFLDVDAATQAIRVGGRVISVGEGVMHLP</sequence>
<dbReference type="eggNOG" id="COG0384">
    <property type="taxonomic scope" value="Bacteria"/>
</dbReference>